<dbReference type="EMBL" id="CM010718">
    <property type="protein sequence ID" value="RZC57593.1"/>
    <property type="molecule type" value="Genomic_DNA"/>
</dbReference>
<sequence>MDDSRSNLRRYLMLISLCFYIQSSYGAGDSNSNISREEDMEIERQLKILNKPPVKTIVNKHGDIIDCIDIFKQPAFDHPLLKDHKFQMEPNFNGEGKTSKIGSSEASRTPWLEFKLPREMCPPRTVPIRRTMKRELILGSKYRKEKTRPNNLETLAPMSHHFVSLEPTEGKKYYGGQVAIGIHNPTVSPEQFTQAQMWIQDGPEAEKISIEIGWAVYPELFGDNITRIFSYWTEQKSGNWWLSIDREMIGYWPNELFTHLAHDASLVRYGGIAGAVSGIPSASVGNGNLPSISFSIKQSGWMNEMKVYNESGLPVFFDFYKVYKKQDTTADCYNLNYIFSNYNKFNAIKYGGPGGSNCS</sequence>
<organism evidence="3 4">
    <name type="scientific">Papaver somniferum</name>
    <name type="common">Opium poppy</name>
    <dbReference type="NCBI Taxonomy" id="3469"/>
    <lineage>
        <taxon>Eukaryota</taxon>
        <taxon>Viridiplantae</taxon>
        <taxon>Streptophyta</taxon>
        <taxon>Embryophyta</taxon>
        <taxon>Tracheophyta</taxon>
        <taxon>Spermatophyta</taxon>
        <taxon>Magnoliopsida</taxon>
        <taxon>Ranunculales</taxon>
        <taxon>Papaveraceae</taxon>
        <taxon>Papaveroideae</taxon>
        <taxon>Papaver</taxon>
    </lineage>
</organism>
<dbReference type="OMA" id="FMDASSF"/>
<dbReference type="PANTHER" id="PTHR31589">
    <property type="entry name" value="PROTEIN, PUTATIVE (DUF239)-RELATED-RELATED"/>
    <property type="match status" value="1"/>
</dbReference>
<name>A0A4Y7J8W8_PAPSO</name>
<evidence type="ECO:0000256" key="1">
    <source>
        <dbReference type="SAM" id="SignalP"/>
    </source>
</evidence>
<feature type="domain" description="Neprosin PEP catalytic" evidence="2">
    <location>
        <begin position="155"/>
        <end position="359"/>
    </location>
</feature>
<evidence type="ECO:0000259" key="2">
    <source>
        <dbReference type="PROSITE" id="PS52045"/>
    </source>
</evidence>
<dbReference type="Pfam" id="PF03080">
    <property type="entry name" value="Neprosin"/>
    <property type="match status" value="1"/>
</dbReference>
<evidence type="ECO:0000313" key="3">
    <source>
        <dbReference type="EMBL" id="RZC57593.1"/>
    </source>
</evidence>
<dbReference type="PROSITE" id="PS52045">
    <property type="entry name" value="NEPROSIN_PEP_CD"/>
    <property type="match status" value="1"/>
</dbReference>
<proteinExistence type="predicted"/>
<feature type="chain" id="PRO_5021328966" description="Neprosin PEP catalytic domain-containing protein" evidence="1">
    <location>
        <begin position="27"/>
        <end position="359"/>
    </location>
</feature>
<feature type="signal peptide" evidence="1">
    <location>
        <begin position="1"/>
        <end position="26"/>
    </location>
</feature>
<gene>
    <name evidence="3" type="ORF">C5167_004904</name>
</gene>
<protein>
    <recommendedName>
        <fullName evidence="2">Neprosin PEP catalytic domain-containing protein</fullName>
    </recommendedName>
</protein>
<dbReference type="AlphaFoldDB" id="A0A4Y7J8W8"/>
<dbReference type="PANTHER" id="PTHR31589:SF110">
    <property type="entry name" value="PROTEIN, PUTATIVE (DUF239)-RELATED"/>
    <property type="match status" value="1"/>
</dbReference>
<dbReference type="Gene3D" id="3.90.1320.10">
    <property type="entry name" value="Outer-capsid protein sigma 3, large lobe"/>
    <property type="match status" value="1"/>
</dbReference>
<reference evidence="3 4" key="1">
    <citation type="journal article" date="2018" name="Science">
        <title>The opium poppy genome and morphinan production.</title>
        <authorList>
            <person name="Guo L."/>
            <person name="Winzer T."/>
            <person name="Yang X."/>
            <person name="Li Y."/>
            <person name="Ning Z."/>
            <person name="He Z."/>
            <person name="Teodor R."/>
            <person name="Lu Y."/>
            <person name="Bowser T.A."/>
            <person name="Graham I.A."/>
            <person name="Ye K."/>
        </authorList>
    </citation>
    <scope>NUCLEOTIDE SEQUENCE [LARGE SCALE GENOMIC DNA]</scope>
    <source>
        <strain evidence="4">cv. HN1</strain>
        <tissue evidence="3">Leaves</tissue>
    </source>
</reference>
<keyword evidence="1" id="KW-0732">Signal</keyword>
<accession>A0A4Y7J8W8</accession>
<dbReference type="InterPro" id="IPR053168">
    <property type="entry name" value="Glutamic_endopeptidase"/>
</dbReference>
<dbReference type="Pfam" id="PF14365">
    <property type="entry name" value="Neprosin_AP"/>
    <property type="match status" value="1"/>
</dbReference>
<dbReference type="Proteomes" id="UP000316621">
    <property type="component" value="Chromosome 4"/>
</dbReference>
<evidence type="ECO:0000313" key="4">
    <source>
        <dbReference type="Proteomes" id="UP000316621"/>
    </source>
</evidence>
<dbReference type="Gramene" id="RZC57593">
    <property type="protein sequence ID" value="RZC57593"/>
    <property type="gene ID" value="C5167_004904"/>
</dbReference>
<dbReference type="InterPro" id="IPR025521">
    <property type="entry name" value="Neprosin_propep"/>
</dbReference>
<dbReference type="InterPro" id="IPR004314">
    <property type="entry name" value="Neprosin"/>
</dbReference>
<keyword evidence="4" id="KW-1185">Reference proteome</keyword>